<sequence>MIWFVYLLLCDQKTFYIGISNDLKNRFFQHKNKQNISTKKFSDLRLVYAEQYINKYEAARREYQLKGWSHAKKQMLVDGKLGINACTELAKEIIGGFEF</sequence>
<dbReference type="InterPro" id="IPR050190">
    <property type="entry name" value="UPF0213_domain"/>
</dbReference>
<protein>
    <recommendedName>
        <fullName evidence="2">GIY-YIG domain-containing protein</fullName>
    </recommendedName>
</protein>
<dbReference type="Gene3D" id="3.40.1440.10">
    <property type="entry name" value="GIY-YIG endonuclease"/>
    <property type="match status" value="1"/>
</dbReference>
<dbReference type="PANTHER" id="PTHR34477:SF1">
    <property type="entry name" value="UPF0213 PROTEIN YHBQ"/>
    <property type="match status" value="1"/>
</dbReference>
<dbReference type="InterPro" id="IPR035901">
    <property type="entry name" value="GIY-YIG_endonuc_sf"/>
</dbReference>
<organism evidence="3 4">
    <name type="scientific">Candidatus Blackburnbacteria bacterium RIFCSPHIGHO2_02_FULL_44_20</name>
    <dbReference type="NCBI Taxonomy" id="1797516"/>
    <lineage>
        <taxon>Bacteria</taxon>
        <taxon>Candidatus Blackburniibacteriota</taxon>
    </lineage>
</organism>
<dbReference type="CDD" id="cd10456">
    <property type="entry name" value="GIY-YIG_UPF0213"/>
    <property type="match status" value="1"/>
</dbReference>
<dbReference type="PANTHER" id="PTHR34477">
    <property type="entry name" value="UPF0213 PROTEIN YHBQ"/>
    <property type="match status" value="1"/>
</dbReference>
<dbReference type="AlphaFoldDB" id="A0A1G1V6N9"/>
<comment type="caution">
    <text evidence="3">The sequence shown here is derived from an EMBL/GenBank/DDBJ whole genome shotgun (WGS) entry which is preliminary data.</text>
</comment>
<dbReference type="Pfam" id="PF01541">
    <property type="entry name" value="GIY-YIG"/>
    <property type="match status" value="1"/>
</dbReference>
<dbReference type="SUPFAM" id="SSF82771">
    <property type="entry name" value="GIY-YIG endonuclease"/>
    <property type="match status" value="1"/>
</dbReference>
<feature type="domain" description="GIY-YIG" evidence="2">
    <location>
        <begin position="1"/>
        <end position="75"/>
    </location>
</feature>
<evidence type="ECO:0000259" key="2">
    <source>
        <dbReference type="PROSITE" id="PS50164"/>
    </source>
</evidence>
<evidence type="ECO:0000256" key="1">
    <source>
        <dbReference type="ARBA" id="ARBA00007435"/>
    </source>
</evidence>
<dbReference type="Proteomes" id="UP000178319">
    <property type="component" value="Unassembled WGS sequence"/>
</dbReference>
<dbReference type="EMBL" id="MHBZ01000025">
    <property type="protein sequence ID" value="OGY11023.1"/>
    <property type="molecule type" value="Genomic_DNA"/>
</dbReference>
<evidence type="ECO:0000313" key="4">
    <source>
        <dbReference type="Proteomes" id="UP000178319"/>
    </source>
</evidence>
<reference evidence="3 4" key="1">
    <citation type="journal article" date="2016" name="Nat. Commun.">
        <title>Thousands of microbial genomes shed light on interconnected biogeochemical processes in an aquifer system.</title>
        <authorList>
            <person name="Anantharaman K."/>
            <person name="Brown C.T."/>
            <person name="Hug L.A."/>
            <person name="Sharon I."/>
            <person name="Castelle C.J."/>
            <person name="Probst A.J."/>
            <person name="Thomas B.C."/>
            <person name="Singh A."/>
            <person name="Wilkins M.J."/>
            <person name="Karaoz U."/>
            <person name="Brodie E.L."/>
            <person name="Williams K.H."/>
            <person name="Hubbard S.S."/>
            <person name="Banfield J.F."/>
        </authorList>
    </citation>
    <scope>NUCLEOTIDE SEQUENCE [LARGE SCALE GENOMIC DNA]</scope>
</reference>
<proteinExistence type="inferred from homology"/>
<dbReference type="PROSITE" id="PS50164">
    <property type="entry name" value="GIY_YIG"/>
    <property type="match status" value="1"/>
</dbReference>
<accession>A0A1G1V6N9</accession>
<gene>
    <name evidence="3" type="ORF">A3D26_03850</name>
</gene>
<comment type="similarity">
    <text evidence="1">Belongs to the UPF0213 family.</text>
</comment>
<dbReference type="InterPro" id="IPR000305">
    <property type="entry name" value="GIY-YIG_endonuc"/>
</dbReference>
<name>A0A1G1V6N9_9BACT</name>
<evidence type="ECO:0000313" key="3">
    <source>
        <dbReference type="EMBL" id="OGY11023.1"/>
    </source>
</evidence>